<feature type="domain" description="ORC1/DEAH AAA+ ATPase" evidence="1">
    <location>
        <begin position="66"/>
        <end position="160"/>
    </location>
</feature>
<dbReference type="AlphaFoldDB" id="A0A1H6EF69"/>
<dbReference type="NCBIfam" id="NF040586">
    <property type="entry name" value="FxSxx_TPR"/>
    <property type="match status" value="1"/>
</dbReference>
<dbReference type="InterPro" id="IPR049945">
    <property type="entry name" value="AAA_22"/>
</dbReference>
<gene>
    <name evidence="2" type="ORF">SAMN02982929_06419</name>
    <name evidence="3" type="ORF">SAMN05216506_1037</name>
</gene>
<evidence type="ECO:0000313" key="5">
    <source>
        <dbReference type="Proteomes" id="UP000236729"/>
    </source>
</evidence>
<dbReference type="InterPro" id="IPR011990">
    <property type="entry name" value="TPR-like_helical_dom_sf"/>
</dbReference>
<dbReference type="GO" id="GO:0016887">
    <property type="term" value="F:ATP hydrolysis activity"/>
    <property type="evidence" value="ECO:0007669"/>
    <property type="project" value="InterPro"/>
</dbReference>
<dbReference type="Proteomes" id="UP000236729">
    <property type="component" value="Unassembled WGS sequence"/>
</dbReference>
<dbReference type="PANTHER" id="PTHR46082">
    <property type="entry name" value="ATP/GTP-BINDING PROTEIN-RELATED"/>
    <property type="match status" value="1"/>
</dbReference>
<name>A0A1H6EF69_9PSEU</name>
<dbReference type="InterPro" id="IPR019734">
    <property type="entry name" value="TPR_rpt"/>
</dbReference>
<dbReference type="Gene3D" id="1.25.40.10">
    <property type="entry name" value="Tetratricopeptide repeat domain"/>
    <property type="match status" value="2"/>
</dbReference>
<dbReference type="EMBL" id="FOME01000003">
    <property type="protein sequence ID" value="SFD19243.1"/>
    <property type="molecule type" value="Genomic_DNA"/>
</dbReference>
<dbReference type="SMART" id="SM00028">
    <property type="entry name" value="TPR"/>
    <property type="match status" value="5"/>
</dbReference>
<dbReference type="PANTHER" id="PTHR46082:SF6">
    <property type="entry name" value="AAA+ ATPASE DOMAIN-CONTAINING PROTEIN-RELATED"/>
    <property type="match status" value="1"/>
</dbReference>
<evidence type="ECO:0000313" key="3">
    <source>
        <dbReference type="EMBL" id="SFD19243.1"/>
    </source>
</evidence>
<dbReference type="Pfam" id="PF13424">
    <property type="entry name" value="TPR_12"/>
    <property type="match status" value="3"/>
</dbReference>
<accession>A0A1I1QJ03</accession>
<dbReference type="SUPFAM" id="SSF48452">
    <property type="entry name" value="TPR-like"/>
    <property type="match status" value="3"/>
</dbReference>
<evidence type="ECO:0000313" key="2">
    <source>
        <dbReference type="EMBL" id="SEG96432.1"/>
    </source>
</evidence>
<organism evidence="2 5">
    <name type="scientific">Saccharopolyspora kobensis</name>
    <dbReference type="NCBI Taxonomy" id="146035"/>
    <lineage>
        <taxon>Bacteria</taxon>
        <taxon>Bacillati</taxon>
        <taxon>Actinomycetota</taxon>
        <taxon>Actinomycetes</taxon>
        <taxon>Pseudonocardiales</taxon>
        <taxon>Pseudonocardiaceae</taxon>
        <taxon>Saccharopolyspora</taxon>
    </lineage>
</organism>
<evidence type="ECO:0000259" key="1">
    <source>
        <dbReference type="Pfam" id="PF13401"/>
    </source>
</evidence>
<dbReference type="PRINTS" id="PR00364">
    <property type="entry name" value="DISEASERSIST"/>
</dbReference>
<dbReference type="Gene3D" id="3.40.50.300">
    <property type="entry name" value="P-loop containing nucleotide triphosphate hydrolases"/>
    <property type="match status" value="1"/>
</dbReference>
<proteinExistence type="predicted"/>
<dbReference type="InterPro" id="IPR027417">
    <property type="entry name" value="P-loop_NTPase"/>
</dbReference>
<dbReference type="EMBL" id="FNVB01000011">
    <property type="protein sequence ID" value="SEG96432.1"/>
    <property type="molecule type" value="Genomic_DNA"/>
</dbReference>
<reference evidence="2" key="1">
    <citation type="submission" date="2016-10" db="EMBL/GenBank/DDBJ databases">
        <authorList>
            <person name="de Groot N.N."/>
        </authorList>
    </citation>
    <scope>NUCLEOTIDE SEQUENCE [LARGE SCALE GENOMIC DNA]</scope>
    <source>
        <strain evidence="2">ATCC 20501</strain>
    </source>
</reference>
<dbReference type="InterPro" id="IPR053137">
    <property type="entry name" value="NLR-like"/>
</dbReference>
<keyword evidence="4" id="KW-1185">Reference proteome</keyword>
<reference evidence="4 5" key="2">
    <citation type="submission" date="2016-10" db="EMBL/GenBank/DDBJ databases">
        <authorList>
            <person name="Varghese N."/>
            <person name="Submissions S."/>
        </authorList>
    </citation>
    <scope>NUCLEOTIDE SEQUENCE [LARGE SCALE GENOMIC DNA]</scope>
    <source>
        <strain evidence="5">ATCC 20501</strain>
        <strain evidence="3 4">CGMCC 4.3529</strain>
    </source>
</reference>
<dbReference type="SUPFAM" id="SSF52540">
    <property type="entry name" value="P-loop containing nucleoside triphosphate hydrolases"/>
    <property type="match status" value="1"/>
</dbReference>
<sequence length="848" mass="90968">MQEPTVRNVLSGNVGSAVLAGQIHGDVHIHPGGVGPGLGSLTTPTLTYDVRGRDRLVAELVEELNSGQNCAVLHGAGGYGKTTVAQRVTAELGVETWWVDASSEARLQEGLREVALRAGASPEAVREAWDGRGLAPDLLWQQLNRCVHRWLLVLDNADDASVLGAGRPIAERTGWLRPPGDAGGVLITSRDGNPQAWGGFARLHAVATLSAADGARMLLDRAPDAGAEEQARELALRLGGLPLALHLAGRYLAAIAALPVLPGMDLPVDFAEYRAALDDRWAEVTELPEPSAERETLLRTWELSLDLLAERGHPMARPLLRMVSHFAAAPVSLELLRADIMAGLPVFEGLDAMKAGLAVKALTEVGLVDLDGSGLSLHPVVRETNRHQGDSDERDDYLILFVALLGIATSEADPTDPAEWPRWRALLPHCAAVSDVAVDDDEERLITIAETCARASRFCNGARLTRQGIDLVRHALAKVGAPDAVLRPVLSMRNDLAGMLRDRGELTAAEAEYRSVLAEAVRILGAVDADVLGARNNLAVVLRYQGDLVAAEAEFRAVVETATEILGAEHPGTLSARDNLAGVLQELLRWPEAEAEVRAVLRLRSEVLGPDHRGTVITRSHLAGVLEAKGDFAAAEDELRIALESSTRVLGPEHGDTLGVRHNLASVLKNQGDLVGAEAELRAVLEIAESVMEAEHHPDTLTTRHTLAGVLREQGDLVAAEAEYRALLEVLNDAEGPDVVPTRHNLAAVLRERGDLAGAEDELRAALAIAEQRLGAEHPMSLAVRFNLTNVLRERGKTDEALSQLRTLLALSRRALGEDHPDTRATEAQLNAMLQKREGPLQEGLEGS</sequence>
<dbReference type="Proteomes" id="UP000199690">
    <property type="component" value="Unassembled WGS sequence"/>
</dbReference>
<dbReference type="SMR" id="A0A1H6EF69"/>
<evidence type="ECO:0000313" key="4">
    <source>
        <dbReference type="Proteomes" id="UP000199690"/>
    </source>
</evidence>
<accession>A0A1H6EF69</accession>
<dbReference type="Pfam" id="PF13374">
    <property type="entry name" value="TPR_10"/>
    <property type="match status" value="2"/>
</dbReference>
<dbReference type="Pfam" id="PF13401">
    <property type="entry name" value="AAA_22"/>
    <property type="match status" value="1"/>
</dbReference>
<protein>
    <submittedName>
        <fullName evidence="2">Tetratricopeptide repeat-containing protein</fullName>
    </submittedName>
</protein>